<dbReference type="PANTHER" id="PTHR30154:SF34">
    <property type="entry name" value="TRANSCRIPTIONAL REGULATOR AZLB"/>
    <property type="match status" value="1"/>
</dbReference>
<evidence type="ECO:0000259" key="4">
    <source>
        <dbReference type="PROSITE" id="PS50956"/>
    </source>
</evidence>
<dbReference type="FunFam" id="1.10.10.10:FF:000186">
    <property type="entry name" value="AsnC family transcriptional regulator"/>
    <property type="match status" value="1"/>
</dbReference>
<gene>
    <name evidence="5" type="ORF">SAMN05444142_11472</name>
</gene>
<sequence>MADSTVEMTTDEVDRRILRALQDDGRISIVDLADRVGLSPTPCNRRVRKLEEAGLISGYSARIDHKAAGFGITAFVSVELERQQGEEITRFQSRVAQFEEVVTGALMTGSQDFLLEVVVGSLEEYELFLQSRLMKVPGVRAVRSRFALRKFISRSRIP</sequence>
<evidence type="ECO:0000256" key="2">
    <source>
        <dbReference type="ARBA" id="ARBA00023125"/>
    </source>
</evidence>
<name>A0A1H0NQZ7_9RHOB</name>
<dbReference type="SMART" id="SM00344">
    <property type="entry name" value="HTH_ASNC"/>
    <property type="match status" value="1"/>
</dbReference>
<reference evidence="5 6" key="1">
    <citation type="submission" date="2016-11" db="EMBL/GenBank/DDBJ databases">
        <authorList>
            <person name="Varghese N."/>
            <person name="Submissions S."/>
        </authorList>
    </citation>
    <scope>NUCLEOTIDE SEQUENCE [LARGE SCALE GENOMIC DNA]</scope>
    <source>
        <strain evidence="5 6">DSM 29620</strain>
    </source>
</reference>
<dbReference type="PRINTS" id="PR00033">
    <property type="entry name" value="HTHASNC"/>
</dbReference>
<dbReference type="Pfam" id="PF13412">
    <property type="entry name" value="HTH_24"/>
    <property type="match status" value="1"/>
</dbReference>
<dbReference type="CDD" id="cd00090">
    <property type="entry name" value="HTH_ARSR"/>
    <property type="match status" value="1"/>
</dbReference>
<dbReference type="Gene3D" id="3.30.70.920">
    <property type="match status" value="1"/>
</dbReference>
<organism evidence="5 6">
    <name type="scientific">Lutimaribacter pacificus</name>
    <dbReference type="NCBI Taxonomy" id="391948"/>
    <lineage>
        <taxon>Bacteria</taxon>
        <taxon>Pseudomonadati</taxon>
        <taxon>Pseudomonadota</taxon>
        <taxon>Alphaproteobacteria</taxon>
        <taxon>Rhodobacterales</taxon>
        <taxon>Roseobacteraceae</taxon>
        <taxon>Lutimaribacter</taxon>
    </lineage>
</organism>
<dbReference type="InterPro" id="IPR036388">
    <property type="entry name" value="WH-like_DNA-bd_sf"/>
</dbReference>
<evidence type="ECO:0000256" key="3">
    <source>
        <dbReference type="ARBA" id="ARBA00023163"/>
    </source>
</evidence>
<dbReference type="SUPFAM" id="SSF54909">
    <property type="entry name" value="Dimeric alpha+beta barrel"/>
    <property type="match status" value="1"/>
</dbReference>
<dbReference type="AlphaFoldDB" id="A0A1H0NQZ7"/>
<dbReference type="SUPFAM" id="SSF46785">
    <property type="entry name" value="Winged helix' DNA-binding domain"/>
    <property type="match status" value="1"/>
</dbReference>
<accession>A0A1H0NQZ7</accession>
<keyword evidence="3" id="KW-0804">Transcription</keyword>
<dbReference type="PROSITE" id="PS50956">
    <property type="entry name" value="HTH_ASNC_2"/>
    <property type="match status" value="1"/>
</dbReference>
<dbReference type="PROSITE" id="PS00519">
    <property type="entry name" value="HTH_ASNC_1"/>
    <property type="match status" value="1"/>
</dbReference>
<evidence type="ECO:0000313" key="6">
    <source>
        <dbReference type="Proteomes" id="UP000324252"/>
    </source>
</evidence>
<dbReference type="GO" id="GO:0043200">
    <property type="term" value="P:response to amino acid"/>
    <property type="evidence" value="ECO:0007669"/>
    <property type="project" value="TreeGrafter"/>
</dbReference>
<dbReference type="InterPro" id="IPR019885">
    <property type="entry name" value="Tscrpt_reg_HTH_AsnC-type_CS"/>
</dbReference>
<feature type="domain" description="HTH asnC-type" evidence="4">
    <location>
        <begin position="11"/>
        <end position="71"/>
    </location>
</feature>
<dbReference type="GO" id="GO:0006355">
    <property type="term" value="P:regulation of DNA-templated transcription"/>
    <property type="evidence" value="ECO:0007669"/>
    <property type="project" value="UniProtKB-ARBA"/>
</dbReference>
<evidence type="ECO:0000256" key="1">
    <source>
        <dbReference type="ARBA" id="ARBA00023015"/>
    </source>
</evidence>
<protein>
    <submittedName>
        <fullName evidence="5">Transcriptional regulator, AsnC family</fullName>
    </submittedName>
</protein>
<dbReference type="InterPro" id="IPR019888">
    <property type="entry name" value="Tscrpt_reg_AsnC-like"/>
</dbReference>
<evidence type="ECO:0000313" key="5">
    <source>
        <dbReference type="EMBL" id="SHK96432.1"/>
    </source>
</evidence>
<proteinExistence type="predicted"/>
<dbReference type="InterPro" id="IPR036390">
    <property type="entry name" value="WH_DNA-bd_sf"/>
</dbReference>
<dbReference type="Gene3D" id="1.10.10.10">
    <property type="entry name" value="Winged helix-like DNA-binding domain superfamily/Winged helix DNA-binding domain"/>
    <property type="match status" value="1"/>
</dbReference>
<dbReference type="InterPro" id="IPR000485">
    <property type="entry name" value="AsnC-type_HTH_dom"/>
</dbReference>
<dbReference type="PANTHER" id="PTHR30154">
    <property type="entry name" value="LEUCINE-RESPONSIVE REGULATORY PROTEIN"/>
    <property type="match status" value="1"/>
</dbReference>
<dbReference type="InterPro" id="IPR011991">
    <property type="entry name" value="ArsR-like_HTH"/>
</dbReference>
<dbReference type="InterPro" id="IPR019887">
    <property type="entry name" value="Tscrpt_reg_AsnC/Lrp_C"/>
</dbReference>
<dbReference type="EMBL" id="FQZZ01000014">
    <property type="protein sequence ID" value="SHK96432.1"/>
    <property type="molecule type" value="Genomic_DNA"/>
</dbReference>
<keyword evidence="1" id="KW-0805">Transcription regulation</keyword>
<dbReference type="Proteomes" id="UP000324252">
    <property type="component" value="Unassembled WGS sequence"/>
</dbReference>
<dbReference type="InterPro" id="IPR011008">
    <property type="entry name" value="Dimeric_a/b-barrel"/>
</dbReference>
<keyword evidence="6" id="KW-1185">Reference proteome</keyword>
<dbReference type="GO" id="GO:0043565">
    <property type="term" value="F:sequence-specific DNA binding"/>
    <property type="evidence" value="ECO:0007669"/>
    <property type="project" value="InterPro"/>
</dbReference>
<dbReference type="GO" id="GO:0005829">
    <property type="term" value="C:cytosol"/>
    <property type="evidence" value="ECO:0007669"/>
    <property type="project" value="TreeGrafter"/>
</dbReference>
<dbReference type="Pfam" id="PF01037">
    <property type="entry name" value="AsnC_trans_reg"/>
    <property type="match status" value="1"/>
</dbReference>
<keyword evidence="2" id="KW-0238">DNA-binding</keyword>